<accession>A0A1H7TII8</accession>
<evidence type="ECO:0000313" key="2">
    <source>
        <dbReference type="EMBL" id="SEL83647.1"/>
    </source>
</evidence>
<dbReference type="AlphaFoldDB" id="A0A1H7TII8"/>
<gene>
    <name evidence="2" type="ORF">SAMN05216214_1304</name>
</gene>
<keyword evidence="3" id="KW-1185">Reference proteome</keyword>
<organism evidence="2 3">
    <name type="scientific">Atopomonas hussainii</name>
    <dbReference type="NCBI Taxonomy" id="1429083"/>
    <lineage>
        <taxon>Bacteria</taxon>
        <taxon>Pseudomonadati</taxon>
        <taxon>Pseudomonadota</taxon>
        <taxon>Gammaproteobacteria</taxon>
        <taxon>Pseudomonadales</taxon>
        <taxon>Pseudomonadaceae</taxon>
        <taxon>Atopomonas</taxon>
    </lineage>
</organism>
<evidence type="ECO:0000313" key="3">
    <source>
        <dbReference type="Proteomes" id="UP000185766"/>
    </source>
</evidence>
<keyword evidence="1" id="KW-0812">Transmembrane</keyword>
<proteinExistence type="predicted"/>
<keyword evidence="1" id="KW-1133">Transmembrane helix</keyword>
<dbReference type="EMBL" id="FOAS01000030">
    <property type="protein sequence ID" value="SEL83647.1"/>
    <property type="molecule type" value="Genomic_DNA"/>
</dbReference>
<feature type="transmembrane region" description="Helical" evidence="1">
    <location>
        <begin position="65"/>
        <end position="84"/>
    </location>
</feature>
<name>A0A1H7TII8_9GAMM</name>
<sequence>MNCPHCNNEIPHKMPWNFSSTYVCTQCSKTSRPPKAYPLLAFLAAAAFTYVAKITIASFGYSMPWYAALTLALCFIYGIDRVALKLEPSNET</sequence>
<evidence type="ECO:0000256" key="1">
    <source>
        <dbReference type="SAM" id="Phobius"/>
    </source>
</evidence>
<protein>
    <submittedName>
        <fullName evidence="2">Uncharacterized protein</fullName>
    </submittedName>
</protein>
<dbReference type="Proteomes" id="UP000185766">
    <property type="component" value="Unassembled WGS sequence"/>
</dbReference>
<reference evidence="2 3" key="1">
    <citation type="submission" date="2016-10" db="EMBL/GenBank/DDBJ databases">
        <authorList>
            <person name="de Groot N.N."/>
        </authorList>
    </citation>
    <scope>NUCLEOTIDE SEQUENCE [LARGE SCALE GENOMIC DNA]</scope>
    <source>
        <strain evidence="2 3">JCM 19513</strain>
    </source>
</reference>
<feature type="transmembrane region" description="Helical" evidence="1">
    <location>
        <begin position="39"/>
        <end position="59"/>
    </location>
</feature>
<keyword evidence="1" id="KW-0472">Membrane</keyword>